<keyword evidence="10" id="KW-0472">Membrane</keyword>
<dbReference type="PANTHER" id="PTHR24421">
    <property type="entry name" value="NITRATE/NITRITE SENSOR PROTEIN NARX-RELATED"/>
    <property type="match status" value="1"/>
</dbReference>
<feature type="domain" description="Histidine kinase/HSP90-like ATPase" evidence="11">
    <location>
        <begin position="347"/>
        <end position="436"/>
    </location>
</feature>
<feature type="compositionally biased region" description="Basic and acidic residues" evidence="9">
    <location>
        <begin position="383"/>
        <end position="394"/>
    </location>
</feature>
<reference evidence="13 14" key="1">
    <citation type="submission" date="2021-01" db="EMBL/GenBank/DDBJ databases">
        <title>Whole genome shotgun sequence of Verrucosispora lutea NBRC 106530.</title>
        <authorList>
            <person name="Komaki H."/>
            <person name="Tamura T."/>
        </authorList>
    </citation>
    <scope>NUCLEOTIDE SEQUENCE [LARGE SCALE GENOMIC DNA]</scope>
    <source>
        <strain evidence="13 14">NBRC 106530</strain>
    </source>
</reference>
<dbReference type="Gene3D" id="3.30.565.10">
    <property type="entry name" value="Histidine kinase-like ATPase, C-terminal domain"/>
    <property type="match status" value="1"/>
</dbReference>
<dbReference type="InterPro" id="IPR011712">
    <property type="entry name" value="Sig_transdc_His_kin_sub3_dim/P"/>
</dbReference>
<feature type="transmembrane region" description="Helical" evidence="10">
    <location>
        <begin position="73"/>
        <end position="91"/>
    </location>
</feature>
<keyword evidence="14" id="KW-1185">Reference proteome</keyword>
<comment type="caution">
    <text evidence="13">The sequence shown here is derived from an EMBL/GenBank/DDBJ whole genome shotgun (WGS) entry which is preliminary data.</text>
</comment>
<evidence type="ECO:0000256" key="9">
    <source>
        <dbReference type="SAM" id="MobiDB-lite"/>
    </source>
</evidence>
<dbReference type="InterPro" id="IPR050482">
    <property type="entry name" value="Sensor_HK_TwoCompSys"/>
</dbReference>
<feature type="transmembrane region" description="Helical" evidence="10">
    <location>
        <begin position="41"/>
        <end position="61"/>
    </location>
</feature>
<keyword evidence="6" id="KW-0418">Kinase</keyword>
<dbReference type="CDD" id="cd16917">
    <property type="entry name" value="HATPase_UhpB-NarQ-NarX-like"/>
    <property type="match status" value="1"/>
</dbReference>
<dbReference type="Proteomes" id="UP000643165">
    <property type="component" value="Unassembled WGS sequence"/>
</dbReference>
<dbReference type="PANTHER" id="PTHR24421:SF10">
    <property type="entry name" value="NITRATE_NITRITE SENSOR PROTEIN NARQ"/>
    <property type="match status" value="1"/>
</dbReference>
<evidence type="ECO:0000256" key="1">
    <source>
        <dbReference type="ARBA" id="ARBA00000085"/>
    </source>
</evidence>
<evidence type="ECO:0000313" key="14">
    <source>
        <dbReference type="Proteomes" id="UP000643165"/>
    </source>
</evidence>
<keyword evidence="8" id="KW-0902">Two-component regulatory system</keyword>
<dbReference type="InterPro" id="IPR036890">
    <property type="entry name" value="HATPase_C_sf"/>
</dbReference>
<feature type="transmembrane region" description="Helical" evidence="10">
    <location>
        <begin position="143"/>
        <end position="162"/>
    </location>
</feature>
<keyword evidence="10" id="KW-0812">Transmembrane</keyword>
<evidence type="ECO:0000259" key="12">
    <source>
        <dbReference type="Pfam" id="PF07730"/>
    </source>
</evidence>
<keyword evidence="5" id="KW-0547">Nucleotide-binding</keyword>
<evidence type="ECO:0000256" key="7">
    <source>
        <dbReference type="ARBA" id="ARBA00022840"/>
    </source>
</evidence>
<feature type="region of interest" description="Disordered" evidence="9">
    <location>
        <begin position="383"/>
        <end position="404"/>
    </location>
</feature>
<feature type="transmembrane region" description="Helical" evidence="10">
    <location>
        <begin position="182"/>
        <end position="203"/>
    </location>
</feature>
<feature type="region of interest" description="Disordered" evidence="9">
    <location>
        <begin position="437"/>
        <end position="456"/>
    </location>
</feature>
<evidence type="ECO:0000256" key="10">
    <source>
        <dbReference type="SAM" id="Phobius"/>
    </source>
</evidence>
<evidence type="ECO:0000259" key="11">
    <source>
        <dbReference type="Pfam" id="PF02518"/>
    </source>
</evidence>
<feature type="domain" description="Signal transduction histidine kinase subgroup 3 dimerisation and phosphoacceptor" evidence="12">
    <location>
        <begin position="234"/>
        <end position="297"/>
    </location>
</feature>
<keyword evidence="4" id="KW-0808">Transferase</keyword>
<dbReference type="RefSeq" id="WP_204001056.1">
    <property type="nucleotide sequence ID" value="NZ_BOPB01000020.1"/>
</dbReference>
<dbReference type="EC" id="2.7.13.3" evidence="2"/>
<accession>A0ABQ4IYP6</accession>
<evidence type="ECO:0000256" key="6">
    <source>
        <dbReference type="ARBA" id="ARBA00022777"/>
    </source>
</evidence>
<gene>
    <name evidence="13" type="ORF">Vlu01_36650</name>
</gene>
<feature type="transmembrane region" description="Helical" evidence="10">
    <location>
        <begin position="122"/>
        <end position="138"/>
    </location>
</feature>
<dbReference type="Pfam" id="PF02518">
    <property type="entry name" value="HATPase_c"/>
    <property type="match status" value="1"/>
</dbReference>
<evidence type="ECO:0000256" key="4">
    <source>
        <dbReference type="ARBA" id="ARBA00022679"/>
    </source>
</evidence>
<feature type="transmembrane region" description="Helical" evidence="10">
    <location>
        <begin position="98"/>
        <end position="116"/>
    </location>
</feature>
<dbReference type="SUPFAM" id="SSF55874">
    <property type="entry name" value="ATPase domain of HSP90 chaperone/DNA topoisomerase II/histidine kinase"/>
    <property type="match status" value="1"/>
</dbReference>
<keyword evidence="3" id="KW-0597">Phosphoprotein</keyword>
<evidence type="ECO:0000256" key="3">
    <source>
        <dbReference type="ARBA" id="ARBA00022553"/>
    </source>
</evidence>
<organism evidence="13 14">
    <name type="scientific">Micromonospora lutea</name>
    <dbReference type="NCBI Taxonomy" id="419825"/>
    <lineage>
        <taxon>Bacteria</taxon>
        <taxon>Bacillati</taxon>
        <taxon>Actinomycetota</taxon>
        <taxon>Actinomycetes</taxon>
        <taxon>Micromonosporales</taxon>
        <taxon>Micromonosporaceae</taxon>
        <taxon>Micromonospora</taxon>
    </lineage>
</organism>
<evidence type="ECO:0000256" key="5">
    <source>
        <dbReference type="ARBA" id="ARBA00022741"/>
    </source>
</evidence>
<dbReference type="Gene3D" id="1.20.5.1930">
    <property type="match status" value="1"/>
</dbReference>
<dbReference type="EMBL" id="BOPB01000020">
    <property type="protein sequence ID" value="GIJ23041.1"/>
    <property type="molecule type" value="Genomic_DNA"/>
</dbReference>
<dbReference type="InterPro" id="IPR003594">
    <property type="entry name" value="HATPase_dom"/>
</dbReference>
<comment type="catalytic activity">
    <reaction evidence="1">
        <text>ATP + protein L-histidine = ADP + protein N-phospho-L-histidine.</text>
        <dbReference type="EC" id="2.7.13.3"/>
    </reaction>
</comment>
<keyword evidence="10" id="KW-1133">Transmembrane helix</keyword>
<protein>
    <recommendedName>
        <fullName evidence="2">histidine kinase</fullName>
        <ecNumber evidence="2">2.7.13.3</ecNumber>
    </recommendedName>
</protein>
<dbReference type="Pfam" id="PF07730">
    <property type="entry name" value="HisKA_3"/>
    <property type="match status" value="1"/>
</dbReference>
<evidence type="ECO:0000313" key="13">
    <source>
        <dbReference type="EMBL" id="GIJ23041.1"/>
    </source>
</evidence>
<name>A0ABQ4IYP6_9ACTN</name>
<evidence type="ECO:0000256" key="2">
    <source>
        <dbReference type="ARBA" id="ARBA00012438"/>
    </source>
</evidence>
<evidence type="ECO:0000256" key="8">
    <source>
        <dbReference type="ARBA" id="ARBA00023012"/>
    </source>
</evidence>
<proteinExistence type="predicted"/>
<keyword evidence="7" id="KW-0067">ATP-binding</keyword>
<sequence>MSDHSGTVPDAVGVPGPPRLTRWFDERLTRAGVTGRFARDCLLAALLTVLTFLVMTLLFRFVAPAEGLTFGPARVWSVIALCTGQAMLLCLRRVRPLLCLALVVGVQVPVIVLSVPEATVRGIAPFVAAYTVGVLLPVRTALLAAGAAVAVETSGVAVAVRAADAADFAVGGPGPGPLATTVGHLATSVLIYVGLVVLGSYVATYRRYLRLVRVRADEAVRAQQATVRAAIGAERARMARELHDVAAHHLSGMVVQAAAAERLIDSDPSAAKAGVGWIRSQGKETLDNLRLVVGVLRGRPGDSDGNAPVPGLAMLDDLVRDARQLGSPVEFVRDGQHRDVPPIADVALFRIVQESLSNARQHAPGAPVRVELRFLPRKVSLEVRNDRPTRRPEPRSSSTGGVGLVGMRERANLIGAQFTAGPTTAGGWSVAVTVPTTGDDARATGATATVNGDDQR</sequence>